<dbReference type="GO" id="GO:0016020">
    <property type="term" value="C:membrane"/>
    <property type="evidence" value="ECO:0007669"/>
    <property type="project" value="UniProtKB-SubCell"/>
</dbReference>
<gene>
    <name evidence="19" type="primary">coxB</name>
    <name evidence="19" type="ORF">G3T16_10580</name>
</gene>
<feature type="region of interest" description="Disordered" evidence="16">
    <location>
        <begin position="1"/>
        <end position="23"/>
    </location>
</feature>
<dbReference type="InterPro" id="IPR002429">
    <property type="entry name" value="CcO_II-like_C"/>
</dbReference>
<dbReference type="InterPro" id="IPR034236">
    <property type="entry name" value="CuRO_CcO_Caa3_II"/>
</dbReference>
<keyword evidence="10 17" id="KW-1133">Transmembrane helix</keyword>
<protein>
    <recommendedName>
        <fullName evidence="3">cytochrome-c oxidase</fullName>
        <ecNumber evidence="3">7.1.1.9</ecNumber>
    </recommendedName>
    <alternativeName>
        <fullName evidence="14">Cytochrome aa3 subunit 2</fullName>
    </alternativeName>
</protein>
<dbReference type="PANTHER" id="PTHR22888">
    <property type="entry name" value="CYTOCHROME C OXIDASE, SUBUNIT II"/>
    <property type="match status" value="1"/>
</dbReference>
<dbReference type="Proteomes" id="UP000477680">
    <property type="component" value="Chromosome"/>
</dbReference>
<dbReference type="Pfam" id="PF00116">
    <property type="entry name" value="COX2"/>
    <property type="match status" value="1"/>
</dbReference>
<sequence>MPANRHLAEDDSGRHCAPPLPPRARSWRRRAETRLTAIAALITLPLLTACSGPRSALDPAGPSARAAAWLWWGMAGLFGLVFVAVVGLWMYALWRDPGTPGEVQAERVQRRWLIGGGLLLPILSITAVLLVGIPLGQRMLPLPAGEAVRIDVTAHQWWWEVSYPDSGIVLENQLFIPAGRPVDLYLTSADVIHSFWVPRLGGKMDMLPGRSNVLRLEADRPGTYHGSCSEFCGTGHAQMTFTVQALAPAEYRAWLDERRQSGD</sequence>
<keyword evidence="5" id="KW-0679">Respiratory chain</keyword>
<dbReference type="PANTHER" id="PTHR22888:SF9">
    <property type="entry name" value="CYTOCHROME C OXIDASE SUBUNIT 2"/>
    <property type="match status" value="1"/>
</dbReference>
<dbReference type="RefSeq" id="WP_163495224.1">
    <property type="nucleotide sequence ID" value="NZ_CP048711.1"/>
</dbReference>
<keyword evidence="12 17" id="KW-0472">Membrane</keyword>
<feature type="domain" description="Cytochrome oxidase subunit II copper A binding" evidence="18">
    <location>
        <begin position="145"/>
        <end position="257"/>
    </location>
</feature>
<dbReference type="EC" id="7.1.1.9" evidence="3"/>
<dbReference type="Gene3D" id="1.10.287.90">
    <property type="match status" value="1"/>
</dbReference>
<dbReference type="InterPro" id="IPR045187">
    <property type="entry name" value="CcO_II"/>
</dbReference>
<evidence type="ECO:0000256" key="11">
    <source>
        <dbReference type="ARBA" id="ARBA00023008"/>
    </source>
</evidence>
<comment type="function">
    <text evidence="13">Subunits I and II form the functional core of the enzyme complex. Electrons originating in cytochrome c are transferred via heme a and Cu(A) to the binuclear center formed by heme a3 and Cu(B).</text>
</comment>
<keyword evidence="6 17" id="KW-0812">Transmembrane</keyword>
<dbReference type="PROSITE" id="PS50857">
    <property type="entry name" value="COX2_CUA"/>
    <property type="match status" value="1"/>
</dbReference>
<evidence type="ECO:0000256" key="17">
    <source>
        <dbReference type="SAM" id="Phobius"/>
    </source>
</evidence>
<keyword evidence="8" id="KW-1278">Translocase</keyword>
<dbReference type="NCBIfam" id="TIGR02866">
    <property type="entry name" value="CoxB"/>
    <property type="match status" value="1"/>
</dbReference>
<evidence type="ECO:0000256" key="1">
    <source>
        <dbReference type="ARBA" id="ARBA00004141"/>
    </source>
</evidence>
<feature type="transmembrane region" description="Helical" evidence="17">
    <location>
        <begin position="35"/>
        <end position="57"/>
    </location>
</feature>
<evidence type="ECO:0000313" key="19">
    <source>
        <dbReference type="EMBL" id="QIB65795.1"/>
    </source>
</evidence>
<dbReference type="Gene3D" id="2.60.40.420">
    <property type="entry name" value="Cupredoxins - blue copper proteins"/>
    <property type="match status" value="1"/>
</dbReference>
<proteinExistence type="inferred from homology"/>
<evidence type="ECO:0000256" key="8">
    <source>
        <dbReference type="ARBA" id="ARBA00022967"/>
    </source>
</evidence>
<evidence type="ECO:0000256" key="14">
    <source>
        <dbReference type="ARBA" id="ARBA00031399"/>
    </source>
</evidence>
<keyword evidence="4" id="KW-0813">Transport</keyword>
<reference evidence="19 20" key="1">
    <citation type="submission" date="2020-02" db="EMBL/GenBank/DDBJ databases">
        <title>Genome sequencing for Kineobactrum sp. M2.</title>
        <authorList>
            <person name="Park S.-J."/>
        </authorList>
    </citation>
    <scope>NUCLEOTIDE SEQUENCE [LARGE SCALE GENOMIC DNA]</scope>
    <source>
        <strain evidence="19 20">M2</strain>
    </source>
</reference>
<dbReference type="EMBL" id="CP048711">
    <property type="protein sequence ID" value="QIB65795.1"/>
    <property type="molecule type" value="Genomic_DNA"/>
</dbReference>
<evidence type="ECO:0000313" key="20">
    <source>
        <dbReference type="Proteomes" id="UP000477680"/>
    </source>
</evidence>
<evidence type="ECO:0000256" key="16">
    <source>
        <dbReference type="SAM" id="MobiDB-lite"/>
    </source>
</evidence>
<evidence type="ECO:0000256" key="5">
    <source>
        <dbReference type="ARBA" id="ARBA00022660"/>
    </source>
</evidence>
<evidence type="ECO:0000256" key="12">
    <source>
        <dbReference type="ARBA" id="ARBA00023136"/>
    </source>
</evidence>
<dbReference type="PROSITE" id="PS00078">
    <property type="entry name" value="COX2"/>
    <property type="match status" value="1"/>
</dbReference>
<dbReference type="KEGG" id="kim:G3T16_10580"/>
<evidence type="ECO:0000256" key="3">
    <source>
        <dbReference type="ARBA" id="ARBA00012949"/>
    </source>
</evidence>
<dbReference type="GO" id="GO:0042773">
    <property type="term" value="P:ATP synthesis coupled electron transport"/>
    <property type="evidence" value="ECO:0007669"/>
    <property type="project" value="TreeGrafter"/>
</dbReference>
<feature type="transmembrane region" description="Helical" evidence="17">
    <location>
        <begin position="112"/>
        <end position="133"/>
    </location>
</feature>
<evidence type="ECO:0000256" key="9">
    <source>
        <dbReference type="ARBA" id="ARBA00022982"/>
    </source>
</evidence>
<dbReference type="GO" id="GO:0004129">
    <property type="term" value="F:cytochrome-c oxidase activity"/>
    <property type="evidence" value="ECO:0007669"/>
    <property type="project" value="UniProtKB-EC"/>
</dbReference>
<dbReference type="CDD" id="cd04213">
    <property type="entry name" value="CuRO_CcO_Caa3_II"/>
    <property type="match status" value="1"/>
</dbReference>
<dbReference type="AlphaFoldDB" id="A0A6C0U5U9"/>
<dbReference type="InterPro" id="IPR036257">
    <property type="entry name" value="Cyt_c_oxidase_su2_TM_sf"/>
</dbReference>
<evidence type="ECO:0000256" key="2">
    <source>
        <dbReference type="ARBA" id="ARBA00007866"/>
    </source>
</evidence>
<keyword evidence="19" id="KW-0560">Oxidoreductase</keyword>
<evidence type="ECO:0000256" key="6">
    <source>
        <dbReference type="ARBA" id="ARBA00022692"/>
    </source>
</evidence>
<organism evidence="19 20">
    <name type="scientific">Kineobactrum salinum</name>
    <dbReference type="NCBI Taxonomy" id="2708301"/>
    <lineage>
        <taxon>Bacteria</taxon>
        <taxon>Pseudomonadati</taxon>
        <taxon>Pseudomonadota</taxon>
        <taxon>Gammaproteobacteria</taxon>
        <taxon>Cellvibrionales</taxon>
        <taxon>Halieaceae</taxon>
        <taxon>Kineobactrum</taxon>
    </lineage>
</organism>
<accession>A0A6C0U5U9</accession>
<dbReference type="InterPro" id="IPR008972">
    <property type="entry name" value="Cupredoxin"/>
</dbReference>
<feature type="compositionally biased region" description="Basic and acidic residues" evidence="16">
    <location>
        <begin position="1"/>
        <end position="14"/>
    </location>
</feature>
<evidence type="ECO:0000256" key="7">
    <source>
        <dbReference type="ARBA" id="ARBA00022723"/>
    </source>
</evidence>
<dbReference type="GO" id="GO:0016491">
    <property type="term" value="F:oxidoreductase activity"/>
    <property type="evidence" value="ECO:0007669"/>
    <property type="project" value="UniProtKB-KW"/>
</dbReference>
<dbReference type="InterPro" id="IPR001505">
    <property type="entry name" value="Copper_CuA"/>
</dbReference>
<name>A0A6C0U5U9_9GAMM</name>
<feature type="transmembrane region" description="Helical" evidence="17">
    <location>
        <begin position="69"/>
        <end position="91"/>
    </location>
</feature>
<evidence type="ECO:0000256" key="13">
    <source>
        <dbReference type="ARBA" id="ARBA00024688"/>
    </source>
</evidence>
<evidence type="ECO:0000256" key="15">
    <source>
        <dbReference type="ARBA" id="ARBA00047816"/>
    </source>
</evidence>
<dbReference type="InterPro" id="IPR014222">
    <property type="entry name" value="Cyt_c_oxidase_su2"/>
</dbReference>
<dbReference type="SUPFAM" id="SSF49503">
    <property type="entry name" value="Cupredoxins"/>
    <property type="match status" value="1"/>
</dbReference>
<dbReference type="GO" id="GO:0005507">
    <property type="term" value="F:copper ion binding"/>
    <property type="evidence" value="ECO:0007669"/>
    <property type="project" value="InterPro"/>
</dbReference>
<keyword evidence="9" id="KW-0249">Electron transport</keyword>
<keyword evidence="11" id="KW-0186">Copper</keyword>
<comment type="similarity">
    <text evidence="2">Belongs to the cytochrome c oxidase subunit 2 family.</text>
</comment>
<keyword evidence="7" id="KW-0479">Metal-binding</keyword>
<comment type="subcellular location">
    <subcellularLocation>
        <location evidence="1">Membrane</location>
        <topology evidence="1">Multi-pass membrane protein</topology>
    </subcellularLocation>
</comment>
<comment type="catalytic activity">
    <reaction evidence="15">
        <text>4 Fe(II)-[cytochrome c] + O2 + 8 H(+)(in) = 4 Fe(III)-[cytochrome c] + 2 H2O + 4 H(+)(out)</text>
        <dbReference type="Rhea" id="RHEA:11436"/>
        <dbReference type="Rhea" id="RHEA-COMP:10350"/>
        <dbReference type="Rhea" id="RHEA-COMP:14399"/>
        <dbReference type="ChEBI" id="CHEBI:15377"/>
        <dbReference type="ChEBI" id="CHEBI:15378"/>
        <dbReference type="ChEBI" id="CHEBI:15379"/>
        <dbReference type="ChEBI" id="CHEBI:29033"/>
        <dbReference type="ChEBI" id="CHEBI:29034"/>
        <dbReference type="EC" id="7.1.1.9"/>
    </reaction>
</comment>
<evidence type="ECO:0000259" key="18">
    <source>
        <dbReference type="PROSITE" id="PS50857"/>
    </source>
</evidence>
<keyword evidence="20" id="KW-1185">Reference proteome</keyword>
<evidence type="ECO:0000256" key="4">
    <source>
        <dbReference type="ARBA" id="ARBA00022448"/>
    </source>
</evidence>
<evidence type="ECO:0000256" key="10">
    <source>
        <dbReference type="ARBA" id="ARBA00022989"/>
    </source>
</evidence>